<name>A0ACD5T773_AVESA</name>
<sequence length="176" mass="19540">MSGYHTAEASRFRDAPFLMNSKSARFNSARTRSLRTIMHSECGLTVEQEEDQGNRASLFKSKKLPGAPRHQIQEASIQLSRVLPGKLEMSSAGSSRSTSPSSNTEWSQKENKMFEDALAYYGLGAPNLWDKVASAIGGSKSAEEVRCHFQVLQADVKLIESGRVAYPKYKTQGFWT</sequence>
<proteinExistence type="predicted"/>
<keyword evidence="2" id="KW-1185">Reference proteome</keyword>
<accession>A0ACD5T773</accession>
<dbReference type="EnsemblPlants" id="AVESA.00010b.r2.1AG0003800.1">
    <property type="protein sequence ID" value="AVESA.00010b.r2.1AG0003800.1.CDS"/>
    <property type="gene ID" value="AVESA.00010b.r2.1AG0003800"/>
</dbReference>
<protein>
    <submittedName>
        <fullName evidence="1">Uncharacterized protein</fullName>
    </submittedName>
</protein>
<evidence type="ECO:0000313" key="2">
    <source>
        <dbReference type="Proteomes" id="UP001732700"/>
    </source>
</evidence>
<reference evidence="1" key="2">
    <citation type="submission" date="2025-09" db="UniProtKB">
        <authorList>
            <consortium name="EnsemblPlants"/>
        </authorList>
    </citation>
    <scope>IDENTIFICATION</scope>
</reference>
<reference evidence="1" key="1">
    <citation type="submission" date="2021-05" db="EMBL/GenBank/DDBJ databases">
        <authorList>
            <person name="Scholz U."/>
            <person name="Mascher M."/>
            <person name="Fiebig A."/>
        </authorList>
    </citation>
    <scope>NUCLEOTIDE SEQUENCE [LARGE SCALE GENOMIC DNA]</scope>
</reference>
<organism evidence="1 2">
    <name type="scientific">Avena sativa</name>
    <name type="common">Oat</name>
    <dbReference type="NCBI Taxonomy" id="4498"/>
    <lineage>
        <taxon>Eukaryota</taxon>
        <taxon>Viridiplantae</taxon>
        <taxon>Streptophyta</taxon>
        <taxon>Embryophyta</taxon>
        <taxon>Tracheophyta</taxon>
        <taxon>Spermatophyta</taxon>
        <taxon>Magnoliopsida</taxon>
        <taxon>Liliopsida</taxon>
        <taxon>Poales</taxon>
        <taxon>Poaceae</taxon>
        <taxon>BOP clade</taxon>
        <taxon>Pooideae</taxon>
        <taxon>Poodae</taxon>
        <taxon>Poeae</taxon>
        <taxon>Poeae Chloroplast Group 1 (Aveneae type)</taxon>
        <taxon>Aveninae</taxon>
        <taxon>Avena</taxon>
    </lineage>
</organism>
<evidence type="ECO:0000313" key="1">
    <source>
        <dbReference type="EnsemblPlants" id="AVESA.00010b.r2.1AG0003800.1.CDS"/>
    </source>
</evidence>
<dbReference type="Proteomes" id="UP001732700">
    <property type="component" value="Chromosome 1A"/>
</dbReference>